<dbReference type="STRING" id="1123500.GCA_000420365_01073"/>
<dbReference type="InterPro" id="IPR030874">
    <property type="entry name" value="Cardiolipin_synth_Firmi"/>
</dbReference>
<keyword evidence="9 12" id="KW-0472">Membrane</keyword>
<evidence type="ECO:0000259" key="14">
    <source>
        <dbReference type="PROSITE" id="PS50035"/>
    </source>
</evidence>
<dbReference type="InParanoid" id="A0A0R2FT78"/>
<organism evidence="15 16">
    <name type="scientific">Weissella halotolerans DSM 20190</name>
    <dbReference type="NCBI Taxonomy" id="1123500"/>
    <lineage>
        <taxon>Bacteria</taxon>
        <taxon>Bacillati</taxon>
        <taxon>Bacillota</taxon>
        <taxon>Bacilli</taxon>
        <taxon>Lactobacillales</taxon>
        <taxon>Lactobacillaceae</taxon>
        <taxon>Weissella</taxon>
    </lineage>
</organism>
<comment type="catalytic activity">
    <reaction evidence="12">
        <text>2 a 1,2-diacyl-sn-glycero-3-phospho-(1'-sn-glycerol) = a cardiolipin + glycerol</text>
        <dbReference type="Rhea" id="RHEA:31451"/>
        <dbReference type="ChEBI" id="CHEBI:17754"/>
        <dbReference type="ChEBI" id="CHEBI:62237"/>
        <dbReference type="ChEBI" id="CHEBI:64716"/>
    </reaction>
</comment>
<dbReference type="eggNOG" id="COG1502">
    <property type="taxonomic scope" value="Bacteria"/>
</dbReference>
<feature type="active site" evidence="12">
    <location>
        <position position="231"/>
    </location>
</feature>
<feature type="domain" description="PLD phosphodiesterase" evidence="14">
    <location>
        <begin position="224"/>
        <end position="251"/>
    </location>
</feature>
<keyword evidence="11 12" id="KW-1208">Phospholipid metabolism</keyword>
<evidence type="ECO:0000256" key="4">
    <source>
        <dbReference type="ARBA" id="ARBA00022679"/>
    </source>
</evidence>
<dbReference type="CDD" id="cd09112">
    <property type="entry name" value="PLDc_CLS_2"/>
    <property type="match status" value="1"/>
</dbReference>
<dbReference type="PATRIC" id="fig|1123500.6.peg.933"/>
<feature type="active site" evidence="12">
    <location>
        <position position="412"/>
    </location>
</feature>
<dbReference type="EMBL" id="JQAX01000003">
    <property type="protein sequence ID" value="KRN31673.1"/>
    <property type="molecule type" value="Genomic_DNA"/>
</dbReference>
<dbReference type="InterPro" id="IPR025202">
    <property type="entry name" value="PLD-like_dom"/>
</dbReference>
<evidence type="ECO:0000313" key="15">
    <source>
        <dbReference type="EMBL" id="KRN31673.1"/>
    </source>
</evidence>
<evidence type="ECO:0000256" key="9">
    <source>
        <dbReference type="ARBA" id="ARBA00023136"/>
    </source>
</evidence>
<keyword evidence="3 12" id="KW-0444">Lipid biosynthesis</keyword>
<dbReference type="InterPro" id="IPR022924">
    <property type="entry name" value="Cardiolipin_synthase"/>
</dbReference>
<feature type="active site" evidence="12">
    <location>
        <position position="419"/>
    </location>
</feature>
<dbReference type="NCBIfam" id="TIGR04265">
    <property type="entry name" value="bac_cardiolipin"/>
    <property type="match status" value="1"/>
</dbReference>
<dbReference type="Gene3D" id="3.30.870.10">
    <property type="entry name" value="Endonuclease Chain A"/>
    <property type="match status" value="2"/>
</dbReference>
<feature type="active site" evidence="12">
    <location>
        <position position="414"/>
    </location>
</feature>
<keyword evidence="4 12" id="KW-0808">Transferase</keyword>
<protein>
    <recommendedName>
        <fullName evidence="12 13">Cardiolipin synthase</fullName>
        <shortName evidence="12">CL synthase</shortName>
        <ecNumber evidence="12 13">2.7.8.-</ecNumber>
    </recommendedName>
</protein>
<dbReference type="SUPFAM" id="SSF56024">
    <property type="entry name" value="Phospholipase D/nuclease"/>
    <property type="match status" value="2"/>
</dbReference>
<comment type="similarity">
    <text evidence="12">Belongs to the phospholipase D family. Cardiolipin synthase subfamily.</text>
</comment>
<gene>
    <name evidence="15" type="ORF">IV68_GL000927</name>
</gene>
<keyword evidence="2 12" id="KW-1003">Cell membrane</keyword>
<keyword evidence="6" id="KW-0677">Repeat</keyword>
<evidence type="ECO:0000256" key="11">
    <source>
        <dbReference type="ARBA" id="ARBA00023264"/>
    </source>
</evidence>
<feature type="domain" description="PLD phosphodiesterase" evidence="14">
    <location>
        <begin position="407"/>
        <end position="434"/>
    </location>
</feature>
<keyword evidence="7 12" id="KW-1133">Transmembrane helix</keyword>
<name>A0A0R2FT78_9LACO</name>
<dbReference type="GO" id="GO:0008808">
    <property type="term" value="F:cardiolipin synthase activity"/>
    <property type="evidence" value="ECO:0007669"/>
    <property type="project" value="UniProtKB-UniRule"/>
</dbReference>
<keyword evidence="5 12" id="KW-0812">Transmembrane</keyword>
<dbReference type="Pfam" id="PF13396">
    <property type="entry name" value="PLDc_N"/>
    <property type="match status" value="1"/>
</dbReference>
<feature type="transmembrane region" description="Helical" evidence="12">
    <location>
        <begin position="6"/>
        <end position="29"/>
    </location>
</feature>
<dbReference type="PANTHER" id="PTHR21248">
    <property type="entry name" value="CARDIOLIPIN SYNTHASE"/>
    <property type="match status" value="1"/>
</dbReference>
<evidence type="ECO:0000256" key="7">
    <source>
        <dbReference type="ARBA" id="ARBA00022989"/>
    </source>
</evidence>
<evidence type="ECO:0000256" key="10">
    <source>
        <dbReference type="ARBA" id="ARBA00023209"/>
    </source>
</evidence>
<proteinExistence type="inferred from homology"/>
<evidence type="ECO:0000313" key="16">
    <source>
        <dbReference type="Proteomes" id="UP000051296"/>
    </source>
</evidence>
<evidence type="ECO:0000256" key="12">
    <source>
        <dbReference type="HAMAP-Rule" id="MF_01916"/>
    </source>
</evidence>
<keyword evidence="16" id="KW-1185">Reference proteome</keyword>
<evidence type="ECO:0000256" key="3">
    <source>
        <dbReference type="ARBA" id="ARBA00022516"/>
    </source>
</evidence>
<keyword evidence="8 12" id="KW-0443">Lipid metabolism</keyword>
<evidence type="ECO:0000256" key="1">
    <source>
        <dbReference type="ARBA" id="ARBA00004651"/>
    </source>
</evidence>
<dbReference type="HAMAP" id="MF_01916">
    <property type="entry name" value="Cardiolipin_synth_Cls"/>
    <property type="match status" value="1"/>
</dbReference>
<dbReference type="EC" id="2.7.8.-" evidence="12 13"/>
<dbReference type="AlphaFoldDB" id="A0A0R2FT78"/>
<dbReference type="CDD" id="cd09110">
    <property type="entry name" value="PLDc_CLS_1"/>
    <property type="match status" value="1"/>
</dbReference>
<keyword evidence="10 12" id="KW-0594">Phospholipid biosynthesis</keyword>
<evidence type="ECO:0000256" key="5">
    <source>
        <dbReference type="ARBA" id="ARBA00022692"/>
    </source>
</evidence>
<dbReference type="InterPro" id="IPR001736">
    <property type="entry name" value="PLipase_D/transphosphatidylase"/>
</dbReference>
<comment type="subcellular location">
    <subcellularLocation>
        <location evidence="1 12">Cell membrane</location>
        <topology evidence="1 12">Multi-pass membrane protein</topology>
    </subcellularLocation>
</comment>
<feature type="active site" evidence="12">
    <location>
        <position position="236"/>
    </location>
</feature>
<accession>A0A0R2FT78</accession>
<dbReference type="FunCoup" id="A0A0R2FT78">
    <property type="interactions" value="51"/>
</dbReference>
<dbReference type="PANTHER" id="PTHR21248:SF22">
    <property type="entry name" value="PHOSPHOLIPASE D"/>
    <property type="match status" value="1"/>
</dbReference>
<dbReference type="PROSITE" id="PS50035">
    <property type="entry name" value="PLD"/>
    <property type="match status" value="2"/>
</dbReference>
<dbReference type="InterPro" id="IPR027379">
    <property type="entry name" value="CLS_N"/>
</dbReference>
<evidence type="ECO:0000256" key="6">
    <source>
        <dbReference type="ARBA" id="ARBA00022737"/>
    </source>
</evidence>
<sequence length="494" mass="55651">MGDEMIVEWTTLLNIIVIINAGLAIFTVFRQPRDIAATWAWLLLLVFLPILGFFIYSFFGRRLPKKTVFPLPVTVQERLQRTFDQQKSQLGRLDVTENPNNALINDASGMAEMFMNIDTAPLLGQNEIETFTGGKPFMEAVLKDIDQAKQSIHIEFYTFYADKIGQKVLDHLVAKAKAGVAVRVLYDSWGSMGTTKQFFQPLFDAGGWAYPFLRNELNVIDMRANFRDHHKIITIDGTYGYIGGLNIGDQYMGWDPKFGNWRDCSIRIHGQGVHGLQTKFLTSWNATVSEQPINPATEAEWASYYPTVSTAGQAVMQIVSSGPDSSMEQIKMGYLKLIQLAKHSIKITTPYLIPDPSVLDALKIAVKSGVQVEIVTPDMPDHPFVYRATQYYSWQLSKLGIKVYAYNKGFMHAKTIVVDGKYVSVGSANLDYRSFELNFEANAFVYDETLARQMVAIFAENIADSTLQTDDILAAQSLWLTIKQHFSRLLSPLL</sequence>
<feature type="active site" evidence="12">
    <location>
        <position position="229"/>
    </location>
</feature>
<evidence type="ECO:0000256" key="2">
    <source>
        <dbReference type="ARBA" id="ARBA00022475"/>
    </source>
</evidence>
<dbReference type="SMART" id="SM00155">
    <property type="entry name" value="PLDc"/>
    <property type="match status" value="2"/>
</dbReference>
<dbReference type="Proteomes" id="UP000051296">
    <property type="component" value="Unassembled WGS sequence"/>
</dbReference>
<reference evidence="15 16" key="1">
    <citation type="journal article" date="2015" name="Genome Announc.">
        <title>Expanding the biotechnology potential of lactobacilli through comparative genomics of 213 strains and associated genera.</title>
        <authorList>
            <person name="Sun Z."/>
            <person name="Harris H.M."/>
            <person name="McCann A."/>
            <person name="Guo C."/>
            <person name="Argimon S."/>
            <person name="Zhang W."/>
            <person name="Yang X."/>
            <person name="Jeffery I.B."/>
            <person name="Cooney J.C."/>
            <person name="Kagawa T.F."/>
            <person name="Liu W."/>
            <person name="Song Y."/>
            <person name="Salvetti E."/>
            <person name="Wrobel A."/>
            <person name="Rasinkangas P."/>
            <person name="Parkhill J."/>
            <person name="Rea M.C."/>
            <person name="O'Sullivan O."/>
            <person name="Ritari J."/>
            <person name="Douillard F.P."/>
            <person name="Paul Ross R."/>
            <person name="Yang R."/>
            <person name="Briner A.E."/>
            <person name="Felis G.E."/>
            <person name="de Vos W.M."/>
            <person name="Barrangou R."/>
            <person name="Klaenhammer T.R."/>
            <person name="Caufield P.W."/>
            <person name="Cui Y."/>
            <person name="Zhang H."/>
            <person name="O'Toole P.W."/>
        </authorList>
    </citation>
    <scope>NUCLEOTIDE SEQUENCE [LARGE SCALE GENOMIC DNA]</scope>
    <source>
        <strain evidence="15 16">DSM 20190</strain>
    </source>
</reference>
<dbReference type="Pfam" id="PF13091">
    <property type="entry name" value="PLDc_2"/>
    <property type="match status" value="2"/>
</dbReference>
<dbReference type="GO" id="GO:0005886">
    <property type="term" value="C:plasma membrane"/>
    <property type="evidence" value="ECO:0007669"/>
    <property type="project" value="UniProtKB-SubCell"/>
</dbReference>
<comment type="caution">
    <text evidence="15">The sequence shown here is derived from an EMBL/GenBank/DDBJ whole genome shotgun (WGS) entry which is preliminary data.</text>
</comment>
<comment type="function">
    <text evidence="12">Catalyzes the reversible phosphatidyl group transfer from one phosphatidylglycerol molecule to another to form cardiolipin (CL) (diphosphatidylglycerol) and glycerol.</text>
</comment>
<dbReference type="GO" id="GO:0032049">
    <property type="term" value="P:cardiolipin biosynthetic process"/>
    <property type="evidence" value="ECO:0007669"/>
    <property type="project" value="UniProtKB-UniRule"/>
</dbReference>
<evidence type="ECO:0000256" key="8">
    <source>
        <dbReference type="ARBA" id="ARBA00023098"/>
    </source>
</evidence>
<feature type="transmembrane region" description="Helical" evidence="12">
    <location>
        <begin position="41"/>
        <end position="59"/>
    </location>
</feature>
<evidence type="ECO:0000256" key="13">
    <source>
        <dbReference type="NCBIfam" id="TIGR04265"/>
    </source>
</evidence>